<dbReference type="InterPro" id="IPR025676">
    <property type="entry name" value="Clr5_dom"/>
</dbReference>
<dbReference type="AlphaFoldDB" id="A0A2I2G0C0"/>
<feature type="domain" description="Clr5" evidence="2">
    <location>
        <begin position="9"/>
        <end position="58"/>
    </location>
</feature>
<reference evidence="3 4" key="1">
    <citation type="submission" date="2016-12" db="EMBL/GenBank/DDBJ databases">
        <title>The genomes of Aspergillus section Nigri reveals drivers in fungal speciation.</title>
        <authorList>
            <consortium name="DOE Joint Genome Institute"/>
            <person name="Vesth T.C."/>
            <person name="Nybo J."/>
            <person name="Theobald S."/>
            <person name="Brandl J."/>
            <person name="Frisvad J.C."/>
            <person name="Nielsen K.F."/>
            <person name="Lyhne E.K."/>
            <person name="Kogle M.E."/>
            <person name="Kuo A."/>
            <person name="Riley R."/>
            <person name="Clum A."/>
            <person name="Nolan M."/>
            <person name="Lipzen A."/>
            <person name="Salamov A."/>
            <person name="Henrissat B."/>
            <person name="Wiebenga A."/>
            <person name="De Vries R.P."/>
            <person name="Grigoriev I.V."/>
            <person name="Mortensen U.H."/>
            <person name="Andersen M.R."/>
            <person name="Baker S.E."/>
        </authorList>
    </citation>
    <scope>NUCLEOTIDE SEQUENCE [LARGE SCALE GENOMIC DNA]</scope>
    <source>
        <strain evidence="3 4">IBT 23096</strain>
    </source>
</reference>
<accession>A0A2I2G0C0</accession>
<evidence type="ECO:0000259" key="2">
    <source>
        <dbReference type="Pfam" id="PF14420"/>
    </source>
</evidence>
<evidence type="ECO:0000313" key="3">
    <source>
        <dbReference type="EMBL" id="PLB46319.1"/>
    </source>
</evidence>
<feature type="region of interest" description="Disordered" evidence="1">
    <location>
        <begin position="42"/>
        <end position="112"/>
    </location>
</feature>
<dbReference type="Proteomes" id="UP000234275">
    <property type="component" value="Unassembled WGS sequence"/>
</dbReference>
<name>A0A2I2G0C0_9EURO</name>
<evidence type="ECO:0000313" key="4">
    <source>
        <dbReference type="Proteomes" id="UP000234275"/>
    </source>
</evidence>
<feature type="region of interest" description="Disordered" evidence="1">
    <location>
        <begin position="219"/>
        <end position="264"/>
    </location>
</feature>
<dbReference type="VEuPathDB" id="FungiDB:P170DRAFT_512840"/>
<comment type="caution">
    <text evidence="3">The sequence shown here is derived from an EMBL/GenBank/DDBJ whole genome shotgun (WGS) entry which is preliminary data.</text>
</comment>
<feature type="compositionally biased region" description="Polar residues" evidence="1">
    <location>
        <begin position="67"/>
        <end position="80"/>
    </location>
</feature>
<protein>
    <recommendedName>
        <fullName evidence="2">Clr5 domain-containing protein</fullName>
    </recommendedName>
</protein>
<feature type="compositionally biased region" description="Basic residues" evidence="1">
    <location>
        <begin position="49"/>
        <end position="66"/>
    </location>
</feature>
<organism evidence="3 4">
    <name type="scientific">Aspergillus steynii IBT 23096</name>
    <dbReference type="NCBI Taxonomy" id="1392250"/>
    <lineage>
        <taxon>Eukaryota</taxon>
        <taxon>Fungi</taxon>
        <taxon>Dikarya</taxon>
        <taxon>Ascomycota</taxon>
        <taxon>Pezizomycotina</taxon>
        <taxon>Eurotiomycetes</taxon>
        <taxon>Eurotiomycetidae</taxon>
        <taxon>Eurotiales</taxon>
        <taxon>Aspergillaceae</taxon>
        <taxon>Aspergillus</taxon>
        <taxon>Aspergillus subgen. Circumdati</taxon>
    </lineage>
</organism>
<dbReference type="RefSeq" id="XP_024701621.1">
    <property type="nucleotide sequence ID" value="XM_024855031.1"/>
</dbReference>
<feature type="compositionally biased region" description="Polar residues" evidence="1">
    <location>
        <begin position="93"/>
        <end position="112"/>
    </location>
</feature>
<keyword evidence="4" id="KW-1185">Reference proteome</keyword>
<proteinExistence type="predicted"/>
<evidence type="ECO:0000256" key="1">
    <source>
        <dbReference type="SAM" id="MobiDB-lite"/>
    </source>
</evidence>
<dbReference type="OrthoDB" id="5308957at2759"/>
<dbReference type="EMBL" id="MSFO01000007">
    <property type="protein sequence ID" value="PLB46319.1"/>
    <property type="molecule type" value="Genomic_DNA"/>
</dbReference>
<dbReference type="GeneID" id="36562737"/>
<dbReference type="Pfam" id="PF14420">
    <property type="entry name" value="Clr5"/>
    <property type="match status" value="1"/>
</dbReference>
<gene>
    <name evidence="3" type="ORF">P170DRAFT_512840</name>
</gene>
<sequence>MKSTIPSRIWETKRVLITKLYEEEEWPLKQVIRALQSKDFHPSETQLRSRLKKWHVTKPSRKKWSTNKRPTSDDSSTLRSPETGHHHPGRGVGTSQSHLPDTTSLSPLASQGLSTPACAEAPCFPPASSFIQPLAYTQSIPESGIGFETVRRDPSGCRLPSQPARFPSGTQHEPGGSVYRWPACFDPLGLGTAASAPATSTDPLLSSLRHPPIVPSMGYPKASIESNPTAEARPTVPRIGVQRSKSSRGTQPGRHIVSGDGEENEGLGIYGAETNFLLEGYPAWIGPYDVYSVGSPSPSKVSYLQPPPLWPVGDTAVSDGNRY</sequence>